<feature type="transmembrane region" description="Helical" evidence="1">
    <location>
        <begin position="120"/>
        <end position="138"/>
    </location>
</feature>
<accession>A0ABY4L9V6</accession>
<feature type="transmembrane region" description="Helical" evidence="1">
    <location>
        <begin position="65"/>
        <end position="82"/>
    </location>
</feature>
<sequence length="236" mass="23744">MTSQSPAAQARLPGLLLALTFSTGIVDAVSFLGLDQVFTGNVTGNVLLLGMAAAGSPGLSPLRPAVSLVAFAAGATLAGRVLRVAPAAWTHRTTVLFALVGAMLLLCSGVWLGWGERQGVLSAVVTAALGLAMGAQAATARRLAVADLNTVVVTVAFTGLAAESPLGERTHRRWRRRAGSVVLLGAGAVTGALLLRIHPGLGLLLSATVVLAVAAAGTTLVPPAPEGPAPHRQNPP</sequence>
<dbReference type="Proteomes" id="UP000832041">
    <property type="component" value="Chromosome"/>
</dbReference>
<feature type="transmembrane region" description="Helical" evidence="1">
    <location>
        <begin position="178"/>
        <end position="197"/>
    </location>
</feature>
<dbReference type="InterPro" id="IPR010699">
    <property type="entry name" value="DUF1275"/>
</dbReference>
<evidence type="ECO:0000313" key="3">
    <source>
        <dbReference type="Proteomes" id="UP000832041"/>
    </source>
</evidence>
<dbReference type="PANTHER" id="PTHR37314">
    <property type="entry name" value="SLR0142 PROTEIN"/>
    <property type="match status" value="1"/>
</dbReference>
<keyword evidence="3" id="KW-1185">Reference proteome</keyword>
<dbReference type="RefSeq" id="WP_248591750.1">
    <property type="nucleotide sequence ID" value="NZ_BAABEB010000018.1"/>
</dbReference>
<evidence type="ECO:0000313" key="2">
    <source>
        <dbReference type="EMBL" id="UPT23225.1"/>
    </source>
</evidence>
<keyword evidence="1" id="KW-0472">Membrane</keyword>
<proteinExistence type="predicted"/>
<feature type="transmembrane region" description="Helical" evidence="1">
    <location>
        <begin position="94"/>
        <end position="114"/>
    </location>
</feature>
<evidence type="ECO:0000256" key="1">
    <source>
        <dbReference type="SAM" id="Phobius"/>
    </source>
</evidence>
<dbReference type="PANTHER" id="PTHR37314:SF4">
    <property type="entry name" value="UPF0700 TRANSMEMBRANE PROTEIN YOAK"/>
    <property type="match status" value="1"/>
</dbReference>
<dbReference type="EMBL" id="CP051627">
    <property type="protein sequence ID" value="UPT23225.1"/>
    <property type="molecule type" value="Genomic_DNA"/>
</dbReference>
<keyword evidence="1" id="KW-0812">Transmembrane</keyword>
<protein>
    <submittedName>
        <fullName evidence="2">DUF1275 domain-containing protein</fullName>
    </submittedName>
</protein>
<feature type="transmembrane region" description="Helical" evidence="1">
    <location>
        <begin position="203"/>
        <end position="222"/>
    </location>
</feature>
<reference evidence="2 3" key="1">
    <citation type="submission" date="2020-04" db="EMBL/GenBank/DDBJ databases">
        <title>Thermobifida alba genome sequencing and assembly.</title>
        <authorList>
            <person name="Luzics S."/>
            <person name="Horvath B."/>
            <person name="Nagy I."/>
            <person name="Toth A."/>
            <person name="Nagy I."/>
            <person name="Kukolya J."/>
        </authorList>
    </citation>
    <scope>NUCLEOTIDE SEQUENCE [LARGE SCALE GENOMIC DNA]</scope>
    <source>
        <strain evidence="2 3">DSM 43795</strain>
    </source>
</reference>
<dbReference type="Pfam" id="PF06912">
    <property type="entry name" value="DUF1275"/>
    <property type="match status" value="1"/>
</dbReference>
<gene>
    <name evidence="2" type="ORF">FOF52_21630</name>
</gene>
<name>A0ABY4L9V6_THEAE</name>
<keyword evidence="1" id="KW-1133">Transmembrane helix</keyword>
<organism evidence="2 3">
    <name type="scientific">Thermobifida alba</name>
    <name type="common">Thermomonospora alba</name>
    <dbReference type="NCBI Taxonomy" id="53522"/>
    <lineage>
        <taxon>Bacteria</taxon>
        <taxon>Bacillati</taxon>
        <taxon>Actinomycetota</taxon>
        <taxon>Actinomycetes</taxon>
        <taxon>Streptosporangiales</taxon>
        <taxon>Nocardiopsidaceae</taxon>
        <taxon>Thermobifida</taxon>
    </lineage>
</organism>